<dbReference type="InterPro" id="IPR011010">
    <property type="entry name" value="DNA_brk_join_enz"/>
</dbReference>
<evidence type="ECO:0000256" key="1">
    <source>
        <dbReference type="ARBA" id="ARBA00008857"/>
    </source>
</evidence>
<dbReference type="Gene3D" id="3.30.160.390">
    <property type="entry name" value="Integrase, DNA-binding domain"/>
    <property type="match status" value="1"/>
</dbReference>
<evidence type="ECO:0000313" key="6">
    <source>
        <dbReference type="EMBL" id="EHY32431.1"/>
    </source>
</evidence>
<dbReference type="AlphaFoldDB" id="H3KBS3"/>
<sequence>SNLFREEVPKQSDGGMPCLLIVYTPAPDGVAAKWVYRKQHKDPARRFEAGLGVYGERPPGVSLQRAREKAAEITAMLAQGIHPLDEKRRRKEELAEAKKAAAAAVKYNTPLSKVALLWLEDQDKAGKWADDSRGYQRFRGYLKNWIIPALGNLPLDEIGREEVFDFLQRDKLYMKVDTADKCRSTLTAIGTWAYIHGYRRDDKEIGKLDGILRERLKPYLRQVPKRGHNPALRPEDMPEFMSQLKRHNGPSARALEFLILTACRQDSIVNDRGKVLGLRWEHLDLDAGIWHLPRDWTKMKKDMDLVLSTYAVDLLKSLPRVDGCPFVFPDRHGTRSLALGTLGFLINNMNGERSRVGLPKWVDPKYLKNGEPRAVTPHGMRATFTTWARQGRDNFKRFNPDTVELCVGHAVRDRLGGAYYRPDLSGELIQQCRDLMNAWGRYCLTGKWPDEPDDE</sequence>
<gene>
    <name evidence="6" type="ORF">HMPREF9440_00169</name>
</gene>
<feature type="domain" description="Tyr recombinase" evidence="5">
    <location>
        <begin position="227"/>
        <end position="434"/>
    </location>
</feature>
<name>H3KBS3_9BURK</name>
<proteinExistence type="inferred from homology"/>
<comment type="similarity">
    <text evidence="1">Belongs to the 'phage' integrase family.</text>
</comment>
<dbReference type="InterPro" id="IPR025166">
    <property type="entry name" value="Integrase_DNA_bind_dom"/>
</dbReference>
<evidence type="ECO:0000259" key="5">
    <source>
        <dbReference type="PROSITE" id="PS51898"/>
    </source>
</evidence>
<dbReference type="EMBL" id="AFBQ01000020">
    <property type="protein sequence ID" value="EHY32431.1"/>
    <property type="molecule type" value="Genomic_DNA"/>
</dbReference>
<keyword evidence="4" id="KW-0233">DNA recombination</keyword>
<dbReference type="PATRIC" id="fig|762967.3.peg.146"/>
<evidence type="ECO:0000313" key="7">
    <source>
        <dbReference type="Proteomes" id="UP000004956"/>
    </source>
</evidence>
<dbReference type="Pfam" id="PF22022">
    <property type="entry name" value="Phage_int_M"/>
    <property type="match status" value="1"/>
</dbReference>
<keyword evidence="2" id="KW-0229">DNA integration</keyword>
<dbReference type="Gene3D" id="1.10.150.130">
    <property type="match status" value="1"/>
</dbReference>
<dbReference type="InterPro" id="IPR053876">
    <property type="entry name" value="Phage_int_M"/>
</dbReference>
<keyword evidence="3" id="KW-0238">DNA-binding</keyword>
<dbReference type="InterPro" id="IPR002104">
    <property type="entry name" value="Integrase_catalytic"/>
</dbReference>
<dbReference type="HOGENOM" id="CLU_027562_0_2_4"/>
<dbReference type="STRING" id="762967.HMPREF9440_00169"/>
<dbReference type="GO" id="GO:0015074">
    <property type="term" value="P:DNA integration"/>
    <property type="evidence" value="ECO:0007669"/>
    <property type="project" value="UniProtKB-KW"/>
</dbReference>
<evidence type="ECO:0000256" key="4">
    <source>
        <dbReference type="ARBA" id="ARBA00023172"/>
    </source>
</evidence>
<evidence type="ECO:0000256" key="3">
    <source>
        <dbReference type="ARBA" id="ARBA00023125"/>
    </source>
</evidence>
<evidence type="ECO:0000256" key="2">
    <source>
        <dbReference type="ARBA" id="ARBA00022908"/>
    </source>
</evidence>
<dbReference type="PANTHER" id="PTHR30629:SF2">
    <property type="entry name" value="PROPHAGE INTEGRASE INTS-RELATED"/>
    <property type="match status" value="1"/>
</dbReference>
<dbReference type="SUPFAM" id="SSF56349">
    <property type="entry name" value="DNA breaking-rejoining enzymes"/>
    <property type="match status" value="1"/>
</dbReference>
<dbReference type="InterPro" id="IPR038488">
    <property type="entry name" value="Integrase_DNA-bd_sf"/>
</dbReference>
<feature type="non-terminal residue" evidence="6">
    <location>
        <position position="1"/>
    </location>
</feature>
<dbReference type="PROSITE" id="PS51898">
    <property type="entry name" value="TYR_RECOMBINASE"/>
    <property type="match status" value="1"/>
</dbReference>
<dbReference type="Pfam" id="PF13356">
    <property type="entry name" value="Arm-DNA-bind_3"/>
    <property type="match status" value="1"/>
</dbReference>
<dbReference type="Proteomes" id="UP000004956">
    <property type="component" value="Unassembled WGS sequence"/>
</dbReference>
<dbReference type="GO" id="GO:0006310">
    <property type="term" value="P:DNA recombination"/>
    <property type="evidence" value="ECO:0007669"/>
    <property type="project" value="UniProtKB-KW"/>
</dbReference>
<protein>
    <submittedName>
        <fullName evidence="6">Site-specific recombinase, phage integrase family</fullName>
    </submittedName>
</protein>
<organism evidence="6 7">
    <name type="scientific">Sutterella parvirubra YIT 11816</name>
    <dbReference type="NCBI Taxonomy" id="762967"/>
    <lineage>
        <taxon>Bacteria</taxon>
        <taxon>Pseudomonadati</taxon>
        <taxon>Pseudomonadota</taxon>
        <taxon>Betaproteobacteria</taxon>
        <taxon>Burkholderiales</taxon>
        <taxon>Sutterellaceae</taxon>
        <taxon>Sutterella</taxon>
    </lineage>
</organism>
<dbReference type="GO" id="GO:0003677">
    <property type="term" value="F:DNA binding"/>
    <property type="evidence" value="ECO:0007669"/>
    <property type="project" value="UniProtKB-KW"/>
</dbReference>
<dbReference type="PANTHER" id="PTHR30629">
    <property type="entry name" value="PROPHAGE INTEGRASE"/>
    <property type="match status" value="1"/>
</dbReference>
<reference evidence="6 7" key="1">
    <citation type="submission" date="2011-11" db="EMBL/GenBank/DDBJ databases">
        <authorList>
            <person name="Weinstock G."/>
            <person name="Sodergren E."/>
            <person name="Clifton S."/>
            <person name="Fulton L."/>
            <person name="Fulton B."/>
            <person name="Courtney L."/>
            <person name="Fronick C."/>
            <person name="Harrison M."/>
            <person name="Strong C."/>
            <person name="Farmer C."/>
            <person name="Delahaunty K."/>
            <person name="Markovic C."/>
            <person name="Hall O."/>
            <person name="Minx P."/>
            <person name="Tomlinson C."/>
            <person name="Mitreva M."/>
            <person name="Hou S."/>
            <person name="Chen J."/>
            <person name="Wollam A."/>
            <person name="Pepin K.H."/>
            <person name="Johnson M."/>
            <person name="Bhonagiri V."/>
            <person name="Zhang X."/>
            <person name="Suruliraj S."/>
            <person name="Warren W."/>
            <person name="Chinwalla A."/>
            <person name="Mardis E.R."/>
            <person name="Wilson R.K."/>
        </authorList>
    </citation>
    <scope>NUCLEOTIDE SEQUENCE [LARGE SCALE GENOMIC DNA]</scope>
    <source>
        <strain evidence="6 7">YIT 11816</strain>
    </source>
</reference>
<dbReference type="InterPro" id="IPR010998">
    <property type="entry name" value="Integrase_recombinase_N"/>
</dbReference>
<dbReference type="RefSeq" id="WP_008540529.1">
    <property type="nucleotide sequence ID" value="NZ_JH604853.1"/>
</dbReference>
<dbReference type="InterPro" id="IPR050808">
    <property type="entry name" value="Phage_Integrase"/>
</dbReference>
<dbReference type="Gene3D" id="1.10.443.10">
    <property type="entry name" value="Intergrase catalytic core"/>
    <property type="match status" value="1"/>
</dbReference>
<keyword evidence="7" id="KW-1185">Reference proteome</keyword>
<dbReference type="OrthoDB" id="9775880at2"/>
<dbReference type="InterPro" id="IPR013762">
    <property type="entry name" value="Integrase-like_cat_sf"/>
</dbReference>
<comment type="caution">
    <text evidence="6">The sequence shown here is derived from an EMBL/GenBank/DDBJ whole genome shotgun (WGS) entry which is preliminary data.</text>
</comment>
<accession>H3KBS3</accession>